<dbReference type="PANTHER" id="PTHR46704:SF9">
    <property type="entry name" value="BHLH DOMAIN-CONTAINING PROTEIN"/>
    <property type="match status" value="1"/>
</dbReference>
<accession>A0A9Q1CE61</accession>
<sequence length="477" mass="53521">MSKLRERFMDLVAAKGSTLAQFRSEKLKKKLISRFGRKIAFWHPKKRNRCELVYSNYIPKGSLLETSVESSSSQGETSAESEVDVEDSPPIVNKARELYHAAQLLRQTIQSVSGISWPPTSSKLNEESVGAFIPSELHNFLAWVISPTPIDPNIEQNSKVDLPQANIIPRQYTTAVWDNIDLSEETLSGKGTTHFTNGILVQRHSYEPDVPLIEPEVRTGRRSFQAQPQSRFNYFHGKRLGPGLLMKTMEICTKLEQEEIVVVLDQAIYSKALQIVWKESQRFNKVILRLGAFHTTCVMLGVIDLVHLTAGHVPEGDVSVDILGAKAKGQEAFLTFVKERLLTEQVDFFAPMKMLKTKTFKGAKKVVKVSSNLALQEDRSLFGNILVVNNKLNRQVRLEELFQYSLGTYPYALATSTGGLVKTMKSKLLHLLERDNESSDLDKIPGKLAWIFDGMAILQQLASSNASTFGEFASQVF</sequence>
<dbReference type="OrthoDB" id="8830629at2759"/>
<evidence type="ECO:0000313" key="1">
    <source>
        <dbReference type="EMBL" id="KAJ8043014.1"/>
    </source>
</evidence>
<reference evidence="1" key="1">
    <citation type="submission" date="2021-10" db="EMBL/GenBank/DDBJ databases">
        <title>Tropical sea cucumber genome reveals ecological adaptation and Cuvierian tubules defense mechanism.</title>
        <authorList>
            <person name="Chen T."/>
        </authorList>
    </citation>
    <scope>NUCLEOTIDE SEQUENCE</scope>
    <source>
        <strain evidence="1">Nanhai2018</strain>
        <tissue evidence="1">Muscle</tissue>
    </source>
</reference>
<proteinExistence type="predicted"/>
<name>A0A9Q1CE61_HOLLE</name>
<dbReference type="AlphaFoldDB" id="A0A9Q1CE61"/>
<comment type="caution">
    <text evidence="1">The sequence shown here is derived from an EMBL/GenBank/DDBJ whole genome shotgun (WGS) entry which is preliminary data.</text>
</comment>
<organism evidence="1 2">
    <name type="scientific">Holothuria leucospilota</name>
    <name type="common">Black long sea cucumber</name>
    <name type="synonym">Mertensiothuria leucospilota</name>
    <dbReference type="NCBI Taxonomy" id="206669"/>
    <lineage>
        <taxon>Eukaryota</taxon>
        <taxon>Metazoa</taxon>
        <taxon>Echinodermata</taxon>
        <taxon>Eleutherozoa</taxon>
        <taxon>Echinozoa</taxon>
        <taxon>Holothuroidea</taxon>
        <taxon>Aspidochirotacea</taxon>
        <taxon>Aspidochirotida</taxon>
        <taxon>Holothuriidae</taxon>
        <taxon>Holothuria</taxon>
    </lineage>
</organism>
<evidence type="ECO:0000313" key="2">
    <source>
        <dbReference type="Proteomes" id="UP001152320"/>
    </source>
</evidence>
<protein>
    <submittedName>
        <fullName evidence="1">Uncharacterized protein</fullName>
    </submittedName>
</protein>
<keyword evidence="2" id="KW-1185">Reference proteome</keyword>
<dbReference type="EMBL" id="JAIZAY010000004">
    <property type="protein sequence ID" value="KAJ8043014.1"/>
    <property type="molecule type" value="Genomic_DNA"/>
</dbReference>
<dbReference type="Proteomes" id="UP001152320">
    <property type="component" value="Chromosome 4"/>
</dbReference>
<gene>
    <name evidence="1" type="ORF">HOLleu_09927</name>
</gene>
<dbReference type="PANTHER" id="PTHR46704">
    <property type="entry name" value="CXC DOMAIN-CONTAINING PROTEIN-RELATED"/>
    <property type="match status" value="1"/>
</dbReference>